<accession>A0ACC3NIE5</accession>
<comment type="caution">
    <text evidence="1">The sequence shown here is derived from an EMBL/GenBank/DDBJ whole genome shotgun (WGS) entry which is preliminary data.</text>
</comment>
<dbReference type="Proteomes" id="UP001281147">
    <property type="component" value="Unassembled WGS sequence"/>
</dbReference>
<reference evidence="1" key="1">
    <citation type="submission" date="2023-07" db="EMBL/GenBank/DDBJ databases">
        <title>Black Yeasts Isolated from many extreme environments.</title>
        <authorList>
            <person name="Coleine C."/>
            <person name="Stajich J.E."/>
            <person name="Selbmann L."/>
        </authorList>
    </citation>
    <scope>NUCLEOTIDE SEQUENCE</scope>
    <source>
        <strain evidence="1">CCFEE 5714</strain>
    </source>
</reference>
<protein>
    <submittedName>
        <fullName evidence="1">Uncharacterized protein</fullName>
    </submittedName>
</protein>
<evidence type="ECO:0000313" key="2">
    <source>
        <dbReference type="Proteomes" id="UP001281147"/>
    </source>
</evidence>
<dbReference type="EMBL" id="JAUTXU010000036">
    <property type="protein sequence ID" value="KAK3717627.1"/>
    <property type="molecule type" value="Genomic_DNA"/>
</dbReference>
<proteinExistence type="predicted"/>
<sequence>MAQQYARDQPAGFRNHIENVAIVGATGSVGEYLTKHLLLTGKHSVTAISRENSNTTMPEGAKVARIDYENPETIVNALKGQQVLIITMKTGQKEANVKLIEAAAKANVGWIMRKFLIYSPSLRQIEQKWLHRHMSVMAYTWAANEYSPDVIARPDMGNDSMLLPAVAYSRDLIVELGVSNFISFFCSYWYEFSVANAPQAYGFDIKEKKMTFIDDGKTKINTSTWEQCGRAVAKLFSLPIYPNDEHDKSLTISHWKNDAVHIQSFFVSQQDMFASMLRVTSNKESDWTIEYQNAQERYKQGQEWLKEGGAKYGAGYIQCMYSRVFYKDGSGDFSDKLDNDKLGLPEESIDEATERAIRMVESGYNYFAR</sequence>
<keyword evidence="2" id="KW-1185">Reference proteome</keyword>
<name>A0ACC3NIE5_9PEZI</name>
<evidence type="ECO:0000313" key="1">
    <source>
        <dbReference type="EMBL" id="KAK3717627.1"/>
    </source>
</evidence>
<gene>
    <name evidence="1" type="ORF">LTR37_005694</name>
</gene>
<organism evidence="1 2">
    <name type="scientific">Vermiconidia calcicola</name>
    <dbReference type="NCBI Taxonomy" id="1690605"/>
    <lineage>
        <taxon>Eukaryota</taxon>
        <taxon>Fungi</taxon>
        <taxon>Dikarya</taxon>
        <taxon>Ascomycota</taxon>
        <taxon>Pezizomycotina</taxon>
        <taxon>Dothideomycetes</taxon>
        <taxon>Dothideomycetidae</taxon>
        <taxon>Mycosphaerellales</taxon>
        <taxon>Extremaceae</taxon>
        <taxon>Vermiconidia</taxon>
    </lineage>
</organism>